<gene>
    <name evidence="1" type="ORF">E2C01_081102</name>
</gene>
<keyword evidence="2" id="KW-1185">Reference proteome</keyword>
<organism evidence="1 2">
    <name type="scientific">Portunus trituberculatus</name>
    <name type="common">Swimming crab</name>
    <name type="synonym">Neptunus trituberculatus</name>
    <dbReference type="NCBI Taxonomy" id="210409"/>
    <lineage>
        <taxon>Eukaryota</taxon>
        <taxon>Metazoa</taxon>
        <taxon>Ecdysozoa</taxon>
        <taxon>Arthropoda</taxon>
        <taxon>Crustacea</taxon>
        <taxon>Multicrustacea</taxon>
        <taxon>Malacostraca</taxon>
        <taxon>Eumalacostraca</taxon>
        <taxon>Eucarida</taxon>
        <taxon>Decapoda</taxon>
        <taxon>Pleocyemata</taxon>
        <taxon>Brachyura</taxon>
        <taxon>Eubrachyura</taxon>
        <taxon>Portunoidea</taxon>
        <taxon>Portunidae</taxon>
        <taxon>Portuninae</taxon>
        <taxon>Portunus</taxon>
    </lineage>
</organism>
<accession>A0A5B7IVQ9</accession>
<comment type="caution">
    <text evidence="1">The sequence shown here is derived from an EMBL/GenBank/DDBJ whole genome shotgun (WGS) entry which is preliminary data.</text>
</comment>
<evidence type="ECO:0000313" key="1">
    <source>
        <dbReference type="EMBL" id="MPC86279.1"/>
    </source>
</evidence>
<reference evidence="1 2" key="1">
    <citation type="submission" date="2019-05" db="EMBL/GenBank/DDBJ databases">
        <title>Another draft genome of Portunus trituberculatus and its Hox gene families provides insights of decapod evolution.</title>
        <authorList>
            <person name="Jeong J.-H."/>
            <person name="Song I."/>
            <person name="Kim S."/>
            <person name="Choi T."/>
            <person name="Kim D."/>
            <person name="Ryu S."/>
            <person name="Kim W."/>
        </authorList>
    </citation>
    <scope>NUCLEOTIDE SEQUENCE [LARGE SCALE GENOMIC DNA]</scope>
    <source>
        <tissue evidence="1">Muscle</tissue>
    </source>
</reference>
<evidence type="ECO:0000313" key="2">
    <source>
        <dbReference type="Proteomes" id="UP000324222"/>
    </source>
</evidence>
<sequence>MDSVYTIPSCVLLPSFSSNSPKHTYHLARNLLFLHFSFPANLTSIMIFHPPILLRQTTTITTTTTTTSSTLTMKEHRVTLQE</sequence>
<dbReference type="EMBL" id="VSRR010071001">
    <property type="protein sequence ID" value="MPC86279.1"/>
    <property type="molecule type" value="Genomic_DNA"/>
</dbReference>
<dbReference type="AlphaFoldDB" id="A0A5B7IVQ9"/>
<protein>
    <submittedName>
        <fullName evidence="1">Uncharacterized protein</fullName>
    </submittedName>
</protein>
<proteinExistence type="predicted"/>
<name>A0A5B7IVQ9_PORTR</name>
<dbReference type="Proteomes" id="UP000324222">
    <property type="component" value="Unassembled WGS sequence"/>
</dbReference>